<name>A0A914P5N1_9BILA</name>
<accession>A0A914P5N1</accession>
<keyword evidence="4" id="KW-1185">Reference proteome</keyword>
<reference evidence="5" key="1">
    <citation type="submission" date="2022-11" db="UniProtKB">
        <authorList>
            <consortium name="WormBaseParasite"/>
        </authorList>
    </citation>
    <scope>IDENTIFICATION</scope>
</reference>
<evidence type="ECO:0000313" key="4">
    <source>
        <dbReference type="Proteomes" id="UP000887578"/>
    </source>
</evidence>
<sequence length="350" mass="40416">MLLRLLLIFGFICFCYGLECSVVSGRTKPACNCHVYENGSFTFECPDNLSKITYLEELDDLEEALTIKFPGSNCNGLPKECKCEGETFETISIECPPSAFYDVIESIREFYIYDLQFICTDEEKMPKRITQFPKFWTRSIGFIGCGIEEVGDDTFWNIRGLFSSNALLQIRDLRYAFLDGNELKHIERGMFSQSIETINLNGNPIEKIDDDAFDELKSLEELRLPLFRENIIPDGLFKTPIQRLIIRGISNQNKIICSKWFINYLLFNGINLYFEEWFSQESLYCSENGFYGGQKLDDVLKDLSKSITVTHVSNPSAEALCSSKTLKNLMVHQDKKIYRTMTPMEYIMEE</sequence>
<protein>
    <submittedName>
        <fullName evidence="5">Uncharacterized protein</fullName>
    </submittedName>
</protein>
<feature type="signal peptide" evidence="3">
    <location>
        <begin position="1"/>
        <end position="17"/>
    </location>
</feature>
<dbReference type="InterPro" id="IPR050333">
    <property type="entry name" value="SLRP"/>
</dbReference>
<evidence type="ECO:0000256" key="1">
    <source>
        <dbReference type="ARBA" id="ARBA00022614"/>
    </source>
</evidence>
<dbReference type="InterPro" id="IPR001611">
    <property type="entry name" value="Leu-rich_rpt"/>
</dbReference>
<dbReference type="Pfam" id="PF13855">
    <property type="entry name" value="LRR_8"/>
    <property type="match status" value="1"/>
</dbReference>
<keyword evidence="2" id="KW-0677">Repeat</keyword>
<evidence type="ECO:0000256" key="3">
    <source>
        <dbReference type="SAM" id="SignalP"/>
    </source>
</evidence>
<dbReference type="PANTHER" id="PTHR45712">
    <property type="entry name" value="AGAP008170-PA"/>
    <property type="match status" value="1"/>
</dbReference>
<keyword evidence="3" id="KW-0732">Signal</keyword>
<dbReference type="InterPro" id="IPR032675">
    <property type="entry name" value="LRR_dom_sf"/>
</dbReference>
<dbReference type="WBParaSite" id="PDA_v2.g10015.t1">
    <property type="protein sequence ID" value="PDA_v2.g10015.t1"/>
    <property type="gene ID" value="PDA_v2.g10015"/>
</dbReference>
<keyword evidence="1" id="KW-0433">Leucine-rich repeat</keyword>
<dbReference type="Gene3D" id="3.80.10.10">
    <property type="entry name" value="Ribonuclease Inhibitor"/>
    <property type="match status" value="1"/>
</dbReference>
<dbReference type="GO" id="GO:0005615">
    <property type="term" value="C:extracellular space"/>
    <property type="evidence" value="ECO:0007669"/>
    <property type="project" value="TreeGrafter"/>
</dbReference>
<feature type="chain" id="PRO_5037691720" evidence="3">
    <location>
        <begin position="18"/>
        <end position="350"/>
    </location>
</feature>
<dbReference type="Proteomes" id="UP000887578">
    <property type="component" value="Unplaced"/>
</dbReference>
<organism evidence="4 5">
    <name type="scientific">Panagrolaimus davidi</name>
    <dbReference type="NCBI Taxonomy" id="227884"/>
    <lineage>
        <taxon>Eukaryota</taxon>
        <taxon>Metazoa</taxon>
        <taxon>Ecdysozoa</taxon>
        <taxon>Nematoda</taxon>
        <taxon>Chromadorea</taxon>
        <taxon>Rhabditida</taxon>
        <taxon>Tylenchina</taxon>
        <taxon>Panagrolaimomorpha</taxon>
        <taxon>Panagrolaimoidea</taxon>
        <taxon>Panagrolaimidae</taxon>
        <taxon>Panagrolaimus</taxon>
    </lineage>
</organism>
<dbReference type="PANTHER" id="PTHR45712:SF22">
    <property type="entry name" value="INSULIN-LIKE GROWTH FACTOR-BINDING PROTEIN COMPLEX ACID LABILE SUBUNIT"/>
    <property type="match status" value="1"/>
</dbReference>
<evidence type="ECO:0000313" key="5">
    <source>
        <dbReference type="WBParaSite" id="PDA_v2.g10015.t1"/>
    </source>
</evidence>
<proteinExistence type="predicted"/>
<dbReference type="AlphaFoldDB" id="A0A914P5N1"/>
<dbReference type="SUPFAM" id="SSF52058">
    <property type="entry name" value="L domain-like"/>
    <property type="match status" value="1"/>
</dbReference>
<evidence type="ECO:0000256" key="2">
    <source>
        <dbReference type="ARBA" id="ARBA00022737"/>
    </source>
</evidence>